<evidence type="ECO:0000313" key="3">
    <source>
        <dbReference type="Proteomes" id="UP001388673"/>
    </source>
</evidence>
<name>A0AAW0YYL0_9TREE</name>
<evidence type="ECO:0000313" key="2">
    <source>
        <dbReference type="EMBL" id="KAK8846771.1"/>
    </source>
</evidence>
<dbReference type="Proteomes" id="UP001388673">
    <property type="component" value="Unassembled WGS sequence"/>
</dbReference>
<accession>A0AAW0YYL0</accession>
<comment type="caution">
    <text evidence="2">The sequence shown here is derived from an EMBL/GenBank/DDBJ whole genome shotgun (WGS) entry which is preliminary data.</text>
</comment>
<feature type="region of interest" description="Disordered" evidence="1">
    <location>
        <begin position="211"/>
        <end position="246"/>
    </location>
</feature>
<protein>
    <submittedName>
        <fullName evidence="2">Uncharacterized protein</fullName>
    </submittedName>
</protein>
<sequence>MFTTSPSSLPFHLSTILRPLSPPLAKERLKSNLFILFLSLFSHIFPPYRALRAGLVWTLNGIAGWWNGRTISRGEASFGGGTIWVFECLVSLLLIWNIIEAVVAIQYPSTYTPPVVEGMKLTPAKVSSPLTRSYSPSPSTPTPSTTSKQLSNSTSSPLSRTIYRSSPSSSSLNQSQPQTQTQTQTPTRHPLANSTTSPSTAKILNLSISSSSPSKTGLFFDDGNSSNNSQGQTQGSAGGPGGDFVLVDREEKEWIDNVWKGVRGKGGRVG</sequence>
<feature type="compositionally biased region" description="Low complexity" evidence="1">
    <location>
        <begin position="221"/>
        <end position="235"/>
    </location>
</feature>
<feature type="region of interest" description="Disordered" evidence="1">
    <location>
        <begin position="127"/>
        <end position="199"/>
    </location>
</feature>
<feature type="compositionally biased region" description="Low complexity" evidence="1">
    <location>
        <begin position="127"/>
        <end position="147"/>
    </location>
</feature>
<proteinExistence type="predicted"/>
<feature type="compositionally biased region" description="Polar residues" evidence="1">
    <location>
        <begin position="148"/>
        <end position="164"/>
    </location>
</feature>
<dbReference type="GeneID" id="92183117"/>
<gene>
    <name evidence="2" type="ORF">IAR55_005859</name>
</gene>
<organism evidence="2 3">
    <name type="scientific">Kwoniella newhampshirensis</name>
    <dbReference type="NCBI Taxonomy" id="1651941"/>
    <lineage>
        <taxon>Eukaryota</taxon>
        <taxon>Fungi</taxon>
        <taxon>Dikarya</taxon>
        <taxon>Basidiomycota</taxon>
        <taxon>Agaricomycotina</taxon>
        <taxon>Tremellomycetes</taxon>
        <taxon>Tremellales</taxon>
        <taxon>Cryptococcaceae</taxon>
        <taxon>Kwoniella</taxon>
    </lineage>
</organism>
<reference evidence="2 3" key="1">
    <citation type="journal article" date="2024" name="bioRxiv">
        <title>Comparative genomics of Cryptococcus and Kwoniella reveals pathogenesis evolution and contrasting karyotype dynamics via intercentromeric recombination or chromosome fusion.</title>
        <authorList>
            <person name="Coelho M.A."/>
            <person name="David-Palma M."/>
            <person name="Shea T."/>
            <person name="Bowers K."/>
            <person name="McGinley-Smith S."/>
            <person name="Mohammad A.W."/>
            <person name="Gnirke A."/>
            <person name="Yurkov A.M."/>
            <person name="Nowrousian M."/>
            <person name="Sun S."/>
            <person name="Cuomo C.A."/>
            <person name="Heitman J."/>
        </authorList>
    </citation>
    <scope>NUCLEOTIDE SEQUENCE [LARGE SCALE GENOMIC DNA]</scope>
    <source>
        <strain evidence="2 3">CBS 13917</strain>
    </source>
</reference>
<dbReference type="KEGG" id="kne:92183117"/>
<dbReference type="RefSeq" id="XP_066800721.1">
    <property type="nucleotide sequence ID" value="XM_066948948.1"/>
</dbReference>
<dbReference type="AlphaFoldDB" id="A0AAW0YYL0"/>
<feature type="compositionally biased region" description="Low complexity" evidence="1">
    <location>
        <begin position="165"/>
        <end position="187"/>
    </location>
</feature>
<evidence type="ECO:0000256" key="1">
    <source>
        <dbReference type="SAM" id="MobiDB-lite"/>
    </source>
</evidence>
<dbReference type="EMBL" id="JBCAWK010000011">
    <property type="protein sequence ID" value="KAK8846771.1"/>
    <property type="molecule type" value="Genomic_DNA"/>
</dbReference>
<keyword evidence="3" id="KW-1185">Reference proteome</keyword>